<proteinExistence type="predicted"/>
<sequence length="98" mass="11624">MDIQELLASAKTQTFDLFERKLNTLIRENYHFSNLDEHNRKVVLEIVKKHLANIRNGYGISSTVMQRETYKLYQNRIKLKLTEQDLADIKEILGLFKK</sequence>
<reference evidence="1 2" key="1">
    <citation type="journal article" date="2015" name="Nature">
        <title>rRNA introns, odd ribosomes, and small enigmatic genomes across a large radiation of phyla.</title>
        <authorList>
            <person name="Brown C.T."/>
            <person name="Hug L.A."/>
            <person name="Thomas B.C."/>
            <person name="Sharon I."/>
            <person name="Castelle C.J."/>
            <person name="Singh A."/>
            <person name="Wilkins M.J."/>
            <person name="Williams K.H."/>
            <person name="Banfield J.F."/>
        </authorList>
    </citation>
    <scope>NUCLEOTIDE SEQUENCE [LARGE SCALE GENOMIC DNA]</scope>
</reference>
<dbReference type="EMBL" id="LCAP01000001">
    <property type="protein sequence ID" value="KKR91838.1"/>
    <property type="molecule type" value="Genomic_DNA"/>
</dbReference>
<accession>A0A0G0USY3</accession>
<dbReference type="AlphaFoldDB" id="A0A0G0USY3"/>
<gene>
    <name evidence="1" type="ORF">UU43_C0001G0018</name>
</gene>
<evidence type="ECO:0000313" key="1">
    <source>
        <dbReference type="EMBL" id="KKR91838.1"/>
    </source>
</evidence>
<name>A0A0G0USY3_9BACT</name>
<organism evidence="1 2">
    <name type="scientific">Candidatus Falkowbacteria bacterium GW2011_GWA2_41_14</name>
    <dbReference type="NCBI Taxonomy" id="1618635"/>
    <lineage>
        <taxon>Bacteria</taxon>
        <taxon>Candidatus Falkowiibacteriota</taxon>
    </lineage>
</organism>
<comment type="caution">
    <text evidence="1">The sequence shown here is derived from an EMBL/GenBank/DDBJ whole genome shotgun (WGS) entry which is preliminary data.</text>
</comment>
<dbReference type="Proteomes" id="UP000034190">
    <property type="component" value="Unassembled WGS sequence"/>
</dbReference>
<protein>
    <submittedName>
        <fullName evidence="1">Uncharacterized protein</fullName>
    </submittedName>
</protein>
<evidence type="ECO:0000313" key="2">
    <source>
        <dbReference type="Proteomes" id="UP000034190"/>
    </source>
</evidence>